<evidence type="ECO:0000313" key="1">
    <source>
        <dbReference type="EMBL" id="KRG67702.1"/>
    </source>
</evidence>
<name>A0A0R0CFA6_9GAMM</name>
<dbReference type="EMBL" id="LDJJ01000028">
    <property type="protein sequence ID" value="KRG67702.1"/>
    <property type="molecule type" value="Genomic_DNA"/>
</dbReference>
<comment type="caution">
    <text evidence="1">The sequence shown here is derived from an EMBL/GenBank/DDBJ whole genome shotgun (WGS) entry which is preliminary data.</text>
</comment>
<keyword evidence="2" id="KW-1185">Reference proteome</keyword>
<dbReference type="Proteomes" id="UP000051863">
    <property type="component" value="Unassembled WGS sequence"/>
</dbReference>
<evidence type="ECO:0000313" key="2">
    <source>
        <dbReference type="Proteomes" id="UP000051863"/>
    </source>
</evidence>
<organism evidence="1 2">
    <name type="scientific">Stenotrophomonas terrae</name>
    <dbReference type="NCBI Taxonomy" id="405446"/>
    <lineage>
        <taxon>Bacteria</taxon>
        <taxon>Pseudomonadati</taxon>
        <taxon>Pseudomonadota</taxon>
        <taxon>Gammaproteobacteria</taxon>
        <taxon>Lysobacterales</taxon>
        <taxon>Lysobacteraceae</taxon>
        <taxon>Stenotrophomonas</taxon>
    </lineage>
</organism>
<gene>
    <name evidence="1" type="ORF">ABB27_09025</name>
</gene>
<proteinExistence type="predicted"/>
<sequence>MMDKKTADVRRLLIDFARLSTLQKNQFLETLNLFMYASPQRRRKIMMQWESGKTGLDIN</sequence>
<dbReference type="AlphaFoldDB" id="A0A0R0CFA6"/>
<dbReference type="PATRIC" id="fig|405446.3.peg.1253"/>
<accession>A0A0R0CFA6</accession>
<reference evidence="1 2" key="1">
    <citation type="submission" date="2015-05" db="EMBL/GenBank/DDBJ databases">
        <title>Genome sequencing and analysis of members of genus Stenotrophomonas.</title>
        <authorList>
            <person name="Patil P.P."/>
            <person name="Midha S."/>
            <person name="Patil P.B."/>
        </authorList>
    </citation>
    <scope>NUCLEOTIDE SEQUENCE [LARGE SCALE GENOMIC DNA]</scope>
    <source>
        <strain evidence="1 2">DSM 18941</strain>
    </source>
</reference>
<protein>
    <submittedName>
        <fullName evidence="1">Uncharacterized protein</fullName>
    </submittedName>
</protein>